<dbReference type="InterPro" id="IPR011856">
    <property type="entry name" value="tRNA_endonuc-like_dom_sf"/>
</dbReference>
<accession>A0A8T2IZP0</accession>
<dbReference type="Gene3D" id="3.40.1350.10">
    <property type="match status" value="1"/>
</dbReference>
<evidence type="ECO:0000313" key="5">
    <source>
        <dbReference type="Proteomes" id="UP000812440"/>
    </source>
</evidence>
<reference evidence="4" key="1">
    <citation type="thesis" date="2020" institute="ProQuest LLC" country="789 East Eisenhower Parkway, Ann Arbor, MI, USA">
        <title>Comparative Genomics and Chromosome Evolution.</title>
        <authorList>
            <person name="Mudd A.B."/>
        </authorList>
    </citation>
    <scope>NUCLEOTIDE SEQUENCE</scope>
    <source>
        <strain evidence="4">Female2</strain>
        <tissue evidence="4">Blood</tissue>
    </source>
</reference>
<keyword evidence="5" id="KW-1185">Reference proteome</keyword>
<organism evidence="4 5">
    <name type="scientific">Hymenochirus boettgeri</name>
    <name type="common">Congo dwarf clawed frog</name>
    <dbReference type="NCBI Taxonomy" id="247094"/>
    <lineage>
        <taxon>Eukaryota</taxon>
        <taxon>Metazoa</taxon>
        <taxon>Chordata</taxon>
        <taxon>Craniata</taxon>
        <taxon>Vertebrata</taxon>
        <taxon>Euteleostomi</taxon>
        <taxon>Amphibia</taxon>
        <taxon>Batrachia</taxon>
        <taxon>Anura</taxon>
        <taxon>Pipoidea</taxon>
        <taxon>Pipidae</taxon>
        <taxon>Pipinae</taxon>
        <taxon>Hymenochirus</taxon>
    </lineage>
</organism>
<dbReference type="PANTHER" id="PTHR28582">
    <property type="entry name" value="TRNA-SPLICING ENDONUCLEASE SUBUNIT SEN15"/>
    <property type="match status" value="1"/>
</dbReference>
<dbReference type="GO" id="GO:0005634">
    <property type="term" value="C:nucleus"/>
    <property type="evidence" value="ECO:0007669"/>
    <property type="project" value="UniProtKB-ARBA"/>
</dbReference>
<dbReference type="OrthoDB" id="10002170at2759"/>
<dbReference type="PANTHER" id="PTHR28582:SF1">
    <property type="entry name" value="TRNA-SPLICING ENDONUCLEASE SUBUNIT SEN15"/>
    <property type="match status" value="1"/>
</dbReference>
<dbReference type="EMBL" id="JAACNH010000007">
    <property type="protein sequence ID" value="KAG8436530.1"/>
    <property type="molecule type" value="Genomic_DNA"/>
</dbReference>
<dbReference type="SUPFAM" id="SSF53032">
    <property type="entry name" value="tRNA-intron endonuclease catalytic domain-like"/>
    <property type="match status" value="1"/>
</dbReference>
<evidence type="ECO:0000259" key="3">
    <source>
        <dbReference type="Pfam" id="PF09631"/>
    </source>
</evidence>
<comment type="caution">
    <text evidence="4">The sequence shown here is derived from an EMBL/GenBank/DDBJ whole genome shotgun (WGS) entry which is preliminary data.</text>
</comment>
<evidence type="ECO:0000256" key="1">
    <source>
        <dbReference type="ARBA" id="ARBA00006091"/>
    </source>
</evidence>
<evidence type="ECO:0000313" key="4">
    <source>
        <dbReference type="EMBL" id="KAG8436530.1"/>
    </source>
</evidence>
<feature type="domain" description="tRNA-splicing endonuclease subunit Sen15" evidence="3">
    <location>
        <begin position="48"/>
        <end position="152"/>
    </location>
</feature>
<dbReference type="AlphaFoldDB" id="A0A8T2IZP0"/>
<sequence length="172" mass="19858">MDTDGGVSATLTTGNQEWEEPWILEHPVFKEMMSMEIADSAQVYAAFLVYMDLLEVRTWHEVQLHGSQELHLIYLRGLEKETHTPQVIVPTPVSISYSHERIQQMMKLDCASTDQSSSKEDQTNSCILLAILESDSTIVYYKLTNGFVIPDPPDMIEDIDNKKWRKKRLRRL</sequence>
<dbReference type="Proteomes" id="UP000812440">
    <property type="component" value="Chromosome 4"/>
</dbReference>
<dbReference type="GO" id="GO:0006388">
    <property type="term" value="P:tRNA splicing, via endonucleolytic cleavage and ligation"/>
    <property type="evidence" value="ECO:0007669"/>
    <property type="project" value="InterPro"/>
</dbReference>
<gene>
    <name evidence="4" type="ORF">GDO86_007584</name>
</gene>
<dbReference type="InterPro" id="IPR018593">
    <property type="entry name" value="tRNA-endonuc_su_Sen15"/>
</dbReference>
<proteinExistence type="inferred from homology"/>
<name>A0A8T2IZP0_9PIPI</name>
<dbReference type="GO" id="GO:0003676">
    <property type="term" value="F:nucleic acid binding"/>
    <property type="evidence" value="ECO:0007669"/>
    <property type="project" value="InterPro"/>
</dbReference>
<dbReference type="InterPro" id="IPR036167">
    <property type="entry name" value="tRNA_intron_Endo_cat-like_sf"/>
</dbReference>
<comment type="similarity">
    <text evidence="1">Belongs to the SEN15 family.</text>
</comment>
<protein>
    <recommendedName>
        <fullName evidence="3">tRNA-splicing endonuclease subunit Sen15 domain-containing protein</fullName>
    </recommendedName>
</protein>
<evidence type="ECO:0000256" key="2">
    <source>
        <dbReference type="ARBA" id="ARBA00022694"/>
    </source>
</evidence>
<dbReference type="Pfam" id="PF09631">
    <property type="entry name" value="Sen15"/>
    <property type="match status" value="1"/>
</dbReference>
<keyword evidence="2" id="KW-0819">tRNA processing</keyword>